<reference evidence="1" key="1">
    <citation type="submission" date="2016-07" db="EMBL/GenBank/DDBJ databases">
        <title>Salivary Glands transcriptome analysis on engorged females of Ornithodoros brasiliensis (Acari:Argasidae).</title>
        <authorList>
            <person name="Simons S.M."/>
            <person name="Carvalho E."/>
            <person name="Junqueira-de-Azevedo I."/>
            <person name="Ho P.L."/>
            <person name="Giovanni D."/>
            <person name="Mendonca R."/>
            <person name="Onofrio V."/>
            <person name="Landulfo G."/>
            <person name="Ramirez D."/>
            <person name="Barros-Battesti D."/>
        </authorList>
    </citation>
    <scope>NUCLEOTIDE SEQUENCE</scope>
    <source>
        <strain evidence="1">Female</strain>
        <tissue evidence="1">Salivary gland</tissue>
    </source>
</reference>
<organism evidence="1">
    <name type="scientific">Ornithodoros brasiliensis</name>
    <name type="common">Mouro tick</name>
    <dbReference type="NCBI Taxonomy" id="888526"/>
    <lineage>
        <taxon>Eukaryota</taxon>
        <taxon>Metazoa</taxon>
        <taxon>Ecdysozoa</taxon>
        <taxon>Arthropoda</taxon>
        <taxon>Chelicerata</taxon>
        <taxon>Arachnida</taxon>
        <taxon>Acari</taxon>
        <taxon>Parasitiformes</taxon>
        <taxon>Ixodida</taxon>
        <taxon>Ixodoidea</taxon>
        <taxon>Argasidae</taxon>
        <taxon>Ornithodorinae</taxon>
        <taxon>Ornithodoros</taxon>
    </lineage>
</organism>
<evidence type="ECO:0000313" key="1">
    <source>
        <dbReference type="EMBL" id="JAT79118.1"/>
    </source>
</evidence>
<dbReference type="AlphaFoldDB" id="A0A1D2AIZ2"/>
<name>A0A1D2AIZ2_ORNBR</name>
<dbReference type="Gene3D" id="3.40.1620.60">
    <property type="match status" value="1"/>
</dbReference>
<accession>A0A1D2AIZ2</accession>
<proteinExistence type="predicted"/>
<protein>
    <submittedName>
        <fullName evidence="1">Uncharacterized protein</fullName>
    </submittedName>
</protein>
<sequence>ADLPRKIKFGTYLLYDLSFRERCRADIGEYGQLLLNSVSKRLQKNVSATKIELVLVGKKEVANPAIVKFPGSYRGVSVFETLLRLNSYVQNDTTGNFNDADIVLFISGQHLESTPYYSMYYSGWGRDGRICTNEKGIVLNSYNPDFSKISSLVFAVLRLLGRDQPGGIAAHLAKKPKSCLKKKPKGLYNNVTKLPGEGLEGNAYCRIFADNRNDFSLCQKLQGGCLLSCCWSNYLSESRDTSAPDGFPCGNNNKQICFEGQCVSSIPRAQRRY</sequence>
<feature type="non-terminal residue" evidence="1">
    <location>
        <position position="1"/>
    </location>
</feature>
<dbReference type="EMBL" id="GETE01000429">
    <property type="protein sequence ID" value="JAT79118.1"/>
    <property type="molecule type" value="Transcribed_RNA"/>
</dbReference>